<comment type="caution">
    <text evidence="2">The sequence shown here is derived from an EMBL/GenBank/DDBJ whole genome shotgun (WGS) entry which is preliminary data.</text>
</comment>
<organism evidence="2 3">
    <name type="scientific">Halobacillus litoralis</name>
    <dbReference type="NCBI Taxonomy" id="45668"/>
    <lineage>
        <taxon>Bacteria</taxon>
        <taxon>Bacillati</taxon>
        <taxon>Bacillota</taxon>
        <taxon>Bacilli</taxon>
        <taxon>Bacillales</taxon>
        <taxon>Bacillaceae</taxon>
        <taxon>Halobacillus</taxon>
    </lineage>
</organism>
<dbReference type="RefSeq" id="WP_160837427.1">
    <property type="nucleotide sequence ID" value="NZ_WMET01000002.1"/>
</dbReference>
<proteinExistence type="predicted"/>
<evidence type="ECO:0000313" key="2">
    <source>
        <dbReference type="EMBL" id="MYL20593.1"/>
    </source>
</evidence>
<evidence type="ECO:0000313" key="3">
    <source>
        <dbReference type="Proteomes" id="UP000460949"/>
    </source>
</evidence>
<keyword evidence="1" id="KW-0472">Membrane</keyword>
<keyword evidence="1" id="KW-1133">Transmembrane helix</keyword>
<keyword evidence="1" id="KW-0812">Transmembrane</keyword>
<protein>
    <submittedName>
        <fullName evidence="2">Uncharacterized protein</fullName>
    </submittedName>
</protein>
<feature type="transmembrane region" description="Helical" evidence="1">
    <location>
        <begin position="9"/>
        <end position="27"/>
    </location>
</feature>
<sequence length="66" mass="7395">MSSMKRKARILQVLSITILIIALFLYINGAGETVYFASAVIAALGVLLKWSMIDHKIKKQERSKSE</sequence>
<accession>A0A845DSL8</accession>
<dbReference type="EMBL" id="WMET01000002">
    <property type="protein sequence ID" value="MYL20593.1"/>
    <property type="molecule type" value="Genomic_DNA"/>
</dbReference>
<dbReference type="Proteomes" id="UP000460949">
    <property type="component" value="Unassembled WGS sequence"/>
</dbReference>
<name>A0A845DSL8_9BACI</name>
<gene>
    <name evidence="2" type="ORF">GLW04_11870</name>
</gene>
<dbReference type="AlphaFoldDB" id="A0A845DSL8"/>
<evidence type="ECO:0000256" key="1">
    <source>
        <dbReference type="SAM" id="Phobius"/>
    </source>
</evidence>
<reference evidence="2 3" key="1">
    <citation type="submission" date="2019-11" db="EMBL/GenBank/DDBJ databases">
        <title>Genome sequences of 17 halophilic strains isolated from different environments.</title>
        <authorList>
            <person name="Furrow R.E."/>
        </authorList>
    </citation>
    <scope>NUCLEOTIDE SEQUENCE [LARGE SCALE GENOMIC DNA]</scope>
    <source>
        <strain evidence="2 3">22511_23_Filter</strain>
    </source>
</reference>
<feature type="transmembrane region" description="Helical" evidence="1">
    <location>
        <begin position="33"/>
        <end position="52"/>
    </location>
</feature>